<name>A0AC35U0V0_9BILA</name>
<dbReference type="Proteomes" id="UP000095286">
    <property type="component" value="Unplaced"/>
</dbReference>
<accession>A0AC35U0V0</accession>
<proteinExistence type="predicted"/>
<reference evidence="2" key="1">
    <citation type="submission" date="2016-11" db="UniProtKB">
        <authorList>
            <consortium name="WormBaseParasite"/>
        </authorList>
    </citation>
    <scope>IDENTIFICATION</scope>
    <source>
        <strain evidence="2">KR3021</strain>
    </source>
</reference>
<dbReference type="WBParaSite" id="RSKR_0000638200.1">
    <property type="protein sequence ID" value="RSKR_0000638200.1"/>
    <property type="gene ID" value="RSKR_0000638200"/>
</dbReference>
<evidence type="ECO:0000313" key="1">
    <source>
        <dbReference type="Proteomes" id="UP000095286"/>
    </source>
</evidence>
<organism evidence="1 2">
    <name type="scientific">Rhabditophanes sp. KR3021</name>
    <dbReference type="NCBI Taxonomy" id="114890"/>
    <lineage>
        <taxon>Eukaryota</taxon>
        <taxon>Metazoa</taxon>
        <taxon>Ecdysozoa</taxon>
        <taxon>Nematoda</taxon>
        <taxon>Chromadorea</taxon>
        <taxon>Rhabditida</taxon>
        <taxon>Tylenchina</taxon>
        <taxon>Panagrolaimomorpha</taxon>
        <taxon>Strongyloidoidea</taxon>
        <taxon>Alloionematidae</taxon>
        <taxon>Rhabditophanes</taxon>
    </lineage>
</organism>
<sequence>MLKVYSLLLAVIALFTVIESYKILIYNPKIGFSHVAFASQIADVLVDAGHEVVVATVDMDLDIKHKGANKARIYQIKSNAECIETLTKNPLKDMMWNMSDDAVSQFQMFKTFFHAQELTRSDIIKDKELAEFVLAEKFDFAYTEIFNLYMIAMFKHWNIPAYAVGTATCLAENHYSIFGVAFAPSYMPIMIAGSSDKMTYYERAKNLASFAFSKFFFTYNREMFTGEEEINAALGENVFSTEKDIAESSFIFLNSHPFLELPNAKAPKMIEVSGIGIPEPKPLDKYWLDILNLRTDTILISFGSLAKSSKMPTEMQRGIINAIKAMPDKTFIWKYETPNDGVIPKLDNLILSNWVPQNDLLNNEKLSLFVTHGGMNSITELAYRGIRTLCIPIFGDQMKNARLVSRAKIGIVMAKEDLIFGEKIKANILGVLENTEFKENAIRLSKMMNNRPISSKDLLVKHVEFAAQFKKLPMLDLESINQSFIVYYLLDIILPFVLLLLLFFYITFKVTSKILSCVFGSKSLKEKRD</sequence>
<protein>
    <submittedName>
        <fullName evidence="2">UDP-glucuronosyltransferase</fullName>
    </submittedName>
</protein>
<evidence type="ECO:0000313" key="2">
    <source>
        <dbReference type="WBParaSite" id="RSKR_0000638200.1"/>
    </source>
</evidence>